<dbReference type="GO" id="GO:0030026">
    <property type="term" value="P:intracellular manganese ion homeostasis"/>
    <property type="evidence" value="ECO:0007669"/>
    <property type="project" value="InterPro"/>
</dbReference>
<gene>
    <name evidence="12" type="primary">livF_67</name>
    <name evidence="12" type="ORF">GALL_528470</name>
</gene>
<comment type="subcellular location">
    <subcellularLocation>
        <location evidence="1">Endomembrane system</location>
        <topology evidence="1">Multi-pass membrane protein</topology>
    </subcellularLocation>
</comment>
<dbReference type="InterPro" id="IPR003439">
    <property type="entry name" value="ABC_transporter-like_ATP-bd"/>
</dbReference>
<organism evidence="12">
    <name type="scientific">mine drainage metagenome</name>
    <dbReference type="NCBI Taxonomy" id="410659"/>
    <lineage>
        <taxon>unclassified sequences</taxon>
        <taxon>metagenomes</taxon>
        <taxon>ecological metagenomes</taxon>
    </lineage>
</organism>
<comment type="similarity">
    <text evidence="2">Belongs to the ABC transporter superfamily.</text>
</comment>
<name>A0A1J5P214_9ZZZZ</name>
<dbReference type="GO" id="GO:0016887">
    <property type="term" value="F:ATP hydrolysis activity"/>
    <property type="evidence" value="ECO:0007669"/>
    <property type="project" value="InterPro"/>
</dbReference>
<dbReference type="Gene3D" id="3.40.50.300">
    <property type="entry name" value="P-loop containing nucleotide triphosphate hydrolases"/>
    <property type="match status" value="1"/>
</dbReference>
<keyword evidence="7" id="KW-0029">Amino-acid transport</keyword>
<dbReference type="GO" id="GO:0005524">
    <property type="term" value="F:ATP binding"/>
    <property type="evidence" value="ECO:0007669"/>
    <property type="project" value="UniProtKB-KW"/>
</dbReference>
<dbReference type="Pfam" id="PF01988">
    <property type="entry name" value="VIT1"/>
    <property type="match status" value="1"/>
</dbReference>
<evidence type="ECO:0000256" key="10">
    <source>
        <dbReference type="SAM" id="Phobius"/>
    </source>
</evidence>
<keyword evidence="6 12" id="KW-0067">ATP-binding</keyword>
<feature type="domain" description="ABC transporter" evidence="11">
    <location>
        <begin position="91"/>
        <end position="328"/>
    </location>
</feature>
<dbReference type="InterPro" id="IPR008217">
    <property type="entry name" value="Ccc1_fam"/>
</dbReference>
<dbReference type="SUPFAM" id="SSF52540">
    <property type="entry name" value="P-loop containing nucleoside triphosphate hydrolases"/>
    <property type="match status" value="1"/>
</dbReference>
<evidence type="ECO:0000256" key="9">
    <source>
        <dbReference type="ARBA" id="ARBA00023136"/>
    </source>
</evidence>
<dbReference type="InterPro" id="IPR052156">
    <property type="entry name" value="BCAA_Transport_ATP-bd_LivF"/>
</dbReference>
<evidence type="ECO:0000256" key="5">
    <source>
        <dbReference type="ARBA" id="ARBA00022741"/>
    </source>
</evidence>
<keyword evidence="8 10" id="KW-1133">Transmembrane helix</keyword>
<evidence type="ECO:0000256" key="8">
    <source>
        <dbReference type="ARBA" id="ARBA00022989"/>
    </source>
</evidence>
<dbReference type="EMBL" id="MLJW01007197">
    <property type="protein sequence ID" value="OIQ65593.1"/>
    <property type="molecule type" value="Genomic_DNA"/>
</dbReference>
<dbReference type="GO" id="GO:0012505">
    <property type="term" value="C:endomembrane system"/>
    <property type="evidence" value="ECO:0007669"/>
    <property type="project" value="UniProtKB-SubCell"/>
</dbReference>
<reference evidence="12" key="1">
    <citation type="submission" date="2016-10" db="EMBL/GenBank/DDBJ databases">
        <title>Sequence of Gallionella enrichment culture.</title>
        <authorList>
            <person name="Poehlein A."/>
            <person name="Muehling M."/>
            <person name="Daniel R."/>
        </authorList>
    </citation>
    <scope>NUCLEOTIDE SEQUENCE</scope>
</reference>
<dbReference type="PANTHER" id="PTHR43820">
    <property type="entry name" value="HIGH-AFFINITY BRANCHED-CHAIN AMINO ACID TRANSPORT ATP-BINDING PROTEIN LIVF"/>
    <property type="match status" value="1"/>
</dbReference>
<keyword evidence="5" id="KW-0547">Nucleotide-binding</keyword>
<keyword evidence="9 10" id="KW-0472">Membrane</keyword>
<sequence length="329" mass="34864">MAAGEYVSVSSQSDTEHADLAREKRELADDPVFEREELARIYVARGVEAGLAREVAKQLMVKDALGAHARDELGISEISTARPVQAALASAATFSVGAAAPLVLVLVSPSNALIPAVAVGSLFFLALLGANGAGKTSTLMSLIGLVSRKAGRIMMDGEDISSLPIEARIGKGLAIVPEGRRIFPDLSVEENLIVGGHIVSRDVLREGIEQVYGYFPRLRERSTQAAGSLSGGEQQMLAMGRALISRPKVLIVDELSLGLMPKVVDECYAVLKTLKAAGIAIILVEQNTERAMNVADDVRVLEAGNQIWSGSAKEASTNSELSDRLLGLH</sequence>
<dbReference type="GO" id="GO:0015807">
    <property type="term" value="P:L-amino acid transport"/>
    <property type="evidence" value="ECO:0007669"/>
    <property type="project" value="TreeGrafter"/>
</dbReference>
<evidence type="ECO:0000256" key="4">
    <source>
        <dbReference type="ARBA" id="ARBA00022692"/>
    </source>
</evidence>
<evidence type="ECO:0000313" key="12">
    <source>
        <dbReference type="EMBL" id="OIQ65593.1"/>
    </source>
</evidence>
<proteinExistence type="inferred from homology"/>
<dbReference type="GO" id="GO:0005384">
    <property type="term" value="F:manganese ion transmembrane transporter activity"/>
    <property type="evidence" value="ECO:0007669"/>
    <property type="project" value="InterPro"/>
</dbReference>
<dbReference type="PROSITE" id="PS00211">
    <property type="entry name" value="ABC_TRANSPORTER_1"/>
    <property type="match status" value="1"/>
</dbReference>
<keyword evidence="4 10" id="KW-0812">Transmembrane</keyword>
<evidence type="ECO:0000256" key="1">
    <source>
        <dbReference type="ARBA" id="ARBA00004127"/>
    </source>
</evidence>
<dbReference type="PROSITE" id="PS50893">
    <property type="entry name" value="ABC_TRANSPORTER_2"/>
    <property type="match status" value="1"/>
</dbReference>
<dbReference type="GO" id="GO:0015658">
    <property type="term" value="F:branched-chain amino acid transmembrane transporter activity"/>
    <property type="evidence" value="ECO:0007669"/>
    <property type="project" value="TreeGrafter"/>
</dbReference>
<dbReference type="InterPro" id="IPR027417">
    <property type="entry name" value="P-loop_NTPase"/>
</dbReference>
<dbReference type="InterPro" id="IPR017871">
    <property type="entry name" value="ABC_transporter-like_CS"/>
</dbReference>
<evidence type="ECO:0000256" key="7">
    <source>
        <dbReference type="ARBA" id="ARBA00022970"/>
    </source>
</evidence>
<dbReference type="PANTHER" id="PTHR43820:SF4">
    <property type="entry name" value="HIGH-AFFINITY BRANCHED-CHAIN AMINO ACID TRANSPORT ATP-BINDING PROTEIN LIVF"/>
    <property type="match status" value="1"/>
</dbReference>
<dbReference type="AlphaFoldDB" id="A0A1J5P214"/>
<evidence type="ECO:0000256" key="3">
    <source>
        <dbReference type="ARBA" id="ARBA00022448"/>
    </source>
</evidence>
<protein>
    <submittedName>
        <fullName evidence="12">High-affinity branched-chain amino acid transport ATP-binding protein LivF</fullName>
    </submittedName>
</protein>
<dbReference type="SMART" id="SM00382">
    <property type="entry name" value="AAA"/>
    <property type="match status" value="1"/>
</dbReference>
<comment type="caution">
    <text evidence="12">The sequence shown here is derived from an EMBL/GenBank/DDBJ whole genome shotgun (WGS) entry which is preliminary data.</text>
</comment>
<evidence type="ECO:0000256" key="2">
    <source>
        <dbReference type="ARBA" id="ARBA00005417"/>
    </source>
</evidence>
<feature type="transmembrane region" description="Helical" evidence="10">
    <location>
        <begin position="113"/>
        <end position="133"/>
    </location>
</feature>
<feature type="transmembrane region" description="Helical" evidence="10">
    <location>
        <begin position="86"/>
        <end position="107"/>
    </location>
</feature>
<dbReference type="InterPro" id="IPR003593">
    <property type="entry name" value="AAA+_ATPase"/>
</dbReference>
<dbReference type="CDD" id="cd03224">
    <property type="entry name" value="ABC_TM1139_LivF_branched"/>
    <property type="match status" value="1"/>
</dbReference>
<evidence type="ECO:0000259" key="11">
    <source>
        <dbReference type="PROSITE" id="PS50893"/>
    </source>
</evidence>
<evidence type="ECO:0000256" key="6">
    <source>
        <dbReference type="ARBA" id="ARBA00022840"/>
    </source>
</evidence>
<accession>A0A1J5P214</accession>
<keyword evidence="3" id="KW-0813">Transport</keyword>